<evidence type="ECO:0000313" key="4">
    <source>
        <dbReference type="Proteomes" id="UP000694844"/>
    </source>
</evidence>
<dbReference type="GeneID" id="111127313"/>
<dbReference type="InterPro" id="IPR016024">
    <property type="entry name" value="ARM-type_fold"/>
</dbReference>
<feature type="domain" description="Integrator complex subunit 5 C-terminal" evidence="3">
    <location>
        <begin position="234"/>
        <end position="923"/>
    </location>
</feature>
<dbReference type="RefSeq" id="XP_022328136.1">
    <property type="nucleotide sequence ID" value="XM_022472428.1"/>
</dbReference>
<gene>
    <name evidence="5" type="primary">LOC111127313</name>
</gene>
<dbReference type="AlphaFoldDB" id="A0A8B8DMB1"/>
<evidence type="ECO:0000256" key="1">
    <source>
        <dbReference type="SAM" id="MobiDB-lite"/>
    </source>
</evidence>
<dbReference type="PANTHER" id="PTHR31697:SF2">
    <property type="entry name" value="INTEGRATOR COMPLEX SUBUNIT 5"/>
    <property type="match status" value="1"/>
</dbReference>
<dbReference type="GO" id="GO:0034472">
    <property type="term" value="P:snRNA 3'-end processing"/>
    <property type="evidence" value="ECO:0007669"/>
    <property type="project" value="TreeGrafter"/>
</dbReference>
<dbReference type="SUPFAM" id="SSF48371">
    <property type="entry name" value="ARM repeat"/>
    <property type="match status" value="1"/>
</dbReference>
<dbReference type="InterPro" id="IPR040316">
    <property type="entry name" value="INTS5"/>
</dbReference>
<evidence type="ECO:0000259" key="3">
    <source>
        <dbReference type="Pfam" id="PF14838"/>
    </source>
</evidence>
<accession>A0A8B8DMB1</accession>
<dbReference type="PANTHER" id="PTHR31697">
    <property type="entry name" value="INTEGRATOR COMPLEX SUBUNIT 5"/>
    <property type="match status" value="1"/>
</dbReference>
<feature type="region of interest" description="Disordered" evidence="1">
    <location>
        <begin position="716"/>
        <end position="737"/>
    </location>
</feature>
<dbReference type="GO" id="GO:0032039">
    <property type="term" value="C:integrator complex"/>
    <property type="evidence" value="ECO:0007669"/>
    <property type="project" value="InterPro"/>
</dbReference>
<dbReference type="KEGG" id="cvn:111127313"/>
<feature type="domain" description="Integrator complex subunit 5 N-terminal" evidence="2">
    <location>
        <begin position="11"/>
        <end position="216"/>
    </location>
</feature>
<reference evidence="5" key="1">
    <citation type="submission" date="2025-08" db="UniProtKB">
        <authorList>
            <consortium name="RefSeq"/>
        </authorList>
    </citation>
    <scope>IDENTIFICATION</scope>
    <source>
        <tissue evidence="5">Whole sample</tissue>
    </source>
</reference>
<evidence type="ECO:0000313" key="5">
    <source>
        <dbReference type="RefSeq" id="XP_022328136.1"/>
    </source>
</evidence>
<protein>
    <submittedName>
        <fullName evidence="5">Integrator complex subunit 5-like</fullName>
    </submittedName>
</protein>
<dbReference type="InterPro" id="IPR029444">
    <property type="entry name" value="INTS5_C"/>
</dbReference>
<name>A0A8B8DMB1_CRAVI</name>
<dbReference type="Pfam" id="PF14838">
    <property type="entry name" value="INTS5_C"/>
    <property type="match status" value="1"/>
</dbReference>
<dbReference type="OrthoDB" id="69088at2759"/>
<proteinExistence type="predicted"/>
<dbReference type="Pfam" id="PF14837">
    <property type="entry name" value="INTS5_N"/>
    <property type="match status" value="1"/>
</dbReference>
<dbReference type="InterPro" id="IPR029445">
    <property type="entry name" value="INTS5_N"/>
</dbReference>
<evidence type="ECO:0000259" key="2">
    <source>
        <dbReference type="Pfam" id="PF14837"/>
    </source>
</evidence>
<keyword evidence="4" id="KW-1185">Reference proteome</keyword>
<organism evidence="4 5">
    <name type="scientific">Crassostrea virginica</name>
    <name type="common">Eastern oyster</name>
    <dbReference type="NCBI Taxonomy" id="6565"/>
    <lineage>
        <taxon>Eukaryota</taxon>
        <taxon>Metazoa</taxon>
        <taxon>Spiralia</taxon>
        <taxon>Lophotrochozoa</taxon>
        <taxon>Mollusca</taxon>
        <taxon>Bivalvia</taxon>
        <taxon>Autobranchia</taxon>
        <taxon>Pteriomorphia</taxon>
        <taxon>Ostreida</taxon>
        <taxon>Ostreoidea</taxon>
        <taxon>Ostreidae</taxon>
        <taxon>Crassostrea</taxon>
    </lineage>
</organism>
<dbReference type="Proteomes" id="UP000694844">
    <property type="component" value="Chromosome 3"/>
</dbReference>
<sequence>MAAAAGSNTKDILSEVRTFIAGTSKEKSISAENLARSALHLLQTLPVARHAVLEHLCSLFDEAVKLHILQSDDPAYQEQGESKLDVVIQDVCGVLFNFIKTNPMAWAPIISNWSLELLGHISCKYAHQCGLSPTSSLNELLQMWVTCKPTKALMEVATECFAAMVSSAPDVCVDALLEASVKYSPHFDWVVAHIGSCFPNTIITRVLMCGLKDFCQHGNKRPDMEVRGDEKVPKMNSVVDILGHLASKHRQDIRGALMKLFEESMKSDSEVVKVTTVPFLLELASRSDMLLQVLSTDLIKSLNPKLLDKLHANFDPWRKRNAPEYMSLISLVVQLIMKIDFTTLEVLEFMLEIASPVNTQCSPCSEVQEVGAIILNRLIFELQRSVFHKHRDSSYDVPFLSSLVDQSTQILRQLLESKGPRGDWLLRIAAYIGLYSGEDLASDMMVYIICNATSHVQLCRFVQLQSIVEVKLGDVLPVVVQKVTDKLRSYKIPQPNIILGNILAILEWEKSTKSLSERSTTLYWMKKQWEAFLPLLTNDDLHLVLKTVNVLNALEIPTNISSATALRLCSTLLNFFFRSLEVEDTRTCSSMFHSCRLCLKYLCKETFIQCIALRFLMESLFIKDIAILFGAKQNVPVSKDEKEKKNFQSLYESNRKQGLTTTLHRTQSTVFHAGVIGQGLRLSKSGPILPKVHVDRNKQCLMSILRCCSHQTKHTEELKSPTAESAMETDEVTATPPHRLNVSGDLCRMIGSLMTELITPDVLYNNRFWPEEESIQMTVERDLQIFKNMDDNPVLWQILDMYAASPLTMCRCSPILKSLTASLMIHFESSREKSARNTPKQLEAAAHLITYLGKSRLLPAPLRYVSELFHMATSFEVYLLLLSVWRYMKEFPPTEDPDEVNTRACELRHLETIRSIMHNNVDRMGNFYGRFFSQFSTSD</sequence>